<organism evidence="2 3">
    <name type="scientific">Gulo gulo</name>
    <name type="common">Wolverine</name>
    <name type="synonym">Gluton</name>
    <dbReference type="NCBI Taxonomy" id="48420"/>
    <lineage>
        <taxon>Eukaryota</taxon>
        <taxon>Metazoa</taxon>
        <taxon>Chordata</taxon>
        <taxon>Craniata</taxon>
        <taxon>Vertebrata</taxon>
        <taxon>Euteleostomi</taxon>
        <taxon>Mammalia</taxon>
        <taxon>Eutheria</taxon>
        <taxon>Laurasiatheria</taxon>
        <taxon>Carnivora</taxon>
        <taxon>Caniformia</taxon>
        <taxon>Musteloidea</taxon>
        <taxon>Mustelidae</taxon>
        <taxon>Guloninae</taxon>
        <taxon>Gulo</taxon>
    </lineage>
</organism>
<evidence type="ECO:0000256" key="1">
    <source>
        <dbReference type="SAM" id="MobiDB-lite"/>
    </source>
</evidence>
<evidence type="ECO:0000313" key="3">
    <source>
        <dbReference type="Proteomes" id="UP000269945"/>
    </source>
</evidence>
<dbReference type="Proteomes" id="UP000269945">
    <property type="component" value="Unassembled WGS sequence"/>
</dbReference>
<evidence type="ECO:0000313" key="2">
    <source>
        <dbReference type="EMBL" id="VCW97214.1"/>
    </source>
</evidence>
<sequence>MSGGSSCSQTPNRSIPIVAWWSSTSAAYSCCGGATVLSPPPPLLRSSVPAREVPGSSTK</sequence>
<keyword evidence="3" id="KW-1185">Reference proteome</keyword>
<comment type="caution">
    <text evidence="2">The sequence shown here is derived from an EMBL/GenBank/DDBJ whole genome shotgun (WGS) entry which is preliminary data.</text>
</comment>
<feature type="region of interest" description="Disordered" evidence="1">
    <location>
        <begin position="38"/>
        <end position="59"/>
    </location>
</feature>
<gene>
    <name evidence="2" type="ORF">BN2614_LOCUS2</name>
</gene>
<dbReference type="AlphaFoldDB" id="A0A9X9LVM4"/>
<dbReference type="EMBL" id="CYRY02020944">
    <property type="protein sequence ID" value="VCW97214.1"/>
    <property type="molecule type" value="Genomic_DNA"/>
</dbReference>
<name>A0A9X9LVM4_GULGU</name>
<accession>A0A9X9LVM4</accession>
<protein>
    <submittedName>
        <fullName evidence="2">Uncharacterized protein</fullName>
    </submittedName>
</protein>
<proteinExistence type="predicted"/>
<reference evidence="2 3" key="1">
    <citation type="submission" date="2018-10" db="EMBL/GenBank/DDBJ databases">
        <authorList>
            <person name="Ekblom R."/>
            <person name="Jareborg N."/>
        </authorList>
    </citation>
    <scope>NUCLEOTIDE SEQUENCE [LARGE SCALE GENOMIC DNA]</scope>
    <source>
        <tissue evidence="2">Muscle</tissue>
    </source>
</reference>